<evidence type="ECO:0000313" key="1">
    <source>
        <dbReference type="EMBL" id="KAK0480392.1"/>
    </source>
</evidence>
<comment type="caution">
    <text evidence="1">The sequence shown here is derived from an EMBL/GenBank/DDBJ whole genome shotgun (WGS) entry which is preliminary data.</text>
</comment>
<feature type="non-terminal residue" evidence="1">
    <location>
        <position position="133"/>
    </location>
</feature>
<accession>A0AA39PA14</accession>
<dbReference type="AlphaFoldDB" id="A0AA39PA14"/>
<gene>
    <name evidence="1" type="ORF">IW261DRAFT_1335650</name>
</gene>
<sequence length="133" mass="15250">MLSHIRLRRLFIEDPNVKAPCWFSRQSTDFFHVPAQVLRVLIQVIFAPIYLLIPRSFYGHVSNYGNSPWALEMKTTPDSLLSATQDHDAGGYAPTGSNPRWMLKVRIVDGAVISRRQVCWSEEVRNQEYTALS</sequence>
<keyword evidence="2" id="KW-1185">Reference proteome</keyword>
<evidence type="ECO:0000313" key="2">
    <source>
        <dbReference type="Proteomes" id="UP001175227"/>
    </source>
</evidence>
<name>A0AA39PA14_9AGAR</name>
<dbReference type="Proteomes" id="UP001175227">
    <property type="component" value="Unassembled WGS sequence"/>
</dbReference>
<organism evidence="1 2">
    <name type="scientific">Armillaria novae-zelandiae</name>
    <dbReference type="NCBI Taxonomy" id="153914"/>
    <lineage>
        <taxon>Eukaryota</taxon>
        <taxon>Fungi</taxon>
        <taxon>Dikarya</taxon>
        <taxon>Basidiomycota</taxon>
        <taxon>Agaricomycotina</taxon>
        <taxon>Agaricomycetes</taxon>
        <taxon>Agaricomycetidae</taxon>
        <taxon>Agaricales</taxon>
        <taxon>Marasmiineae</taxon>
        <taxon>Physalacriaceae</taxon>
        <taxon>Armillaria</taxon>
    </lineage>
</organism>
<protein>
    <submittedName>
        <fullName evidence="1">Uncharacterized protein</fullName>
    </submittedName>
</protein>
<reference evidence="1" key="1">
    <citation type="submission" date="2023-06" db="EMBL/GenBank/DDBJ databases">
        <authorList>
            <consortium name="Lawrence Berkeley National Laboratory"/>
            <person name="Ahrendt S."/>
            <person name="Sahu N."/>
            <person name="Indic B."/>
            <person name="Wong-Bajracharya J."/>
            <person name="Merenyi Z."/>
            <person name="Ke H.-M."/>
            <person name="Monk M."/>
            <person name="Kocsube S."/>
            <person name="Drula E."/>
            <person name="Lipzen A."/>
            <person name="Balint B."/>
            <person name="Henrissat B."/>
            <person name="Andreopoulos B."/>
            <person name="Martin F.M."/>
            <person name="Harder C.B."/>
            <person name="Rigling D."/>
            <person name="Ford K.L."/>
            <person name="Foster G.D."/>
            <person name="Pangilinan J."/>
            <person name="Papanicolaou A."/>
            <person name="Barry K."/>
            <person name="LaButti K."/>
            <person name="Viragh M."/>
            <person name="Koriabine M."/>
            <person name="Yan M."/>
            <person name="Riley R."/>
            <person name="Champramary S."/>
            <person name="Plett K.L."/>
            <person name="Tsai I.J."/>
            <person name="Slot J."/>
            <person name="Sipos G."/>
            <person name="Plett J."/>
            <person name="Nagy L.G."/>
            <person name="Grigoriev I.V."/>
        </authorList>
    </citation>
    <scope>NUCLEOTIDE SEQUENCE</scope>
    <source>
        <strain evidence="1">ICMP 16352</strain>
    </source>
</reference>
<dbReference type="EMBL" id="JAUEPR010000010">
    <property type="protein sequence ID" value="KAK0480392.1"/>
    <property type="molecule type" value="Genomic_DNA"/>
</dbReference>
<proteinExistence type="predicted"/>